<dbReference type="AlphaFoldDB" id="A0A4V3DEM2"/>
<protein>
    <submittedName>
        <fullName evidence="3">Amino acid ABC transporter substrate-binding protein (PAAT family)</fullName>
    </submittedName>
</protein>
<keyword evidence="1" id="KW-0732">Signal</keyword>
<comment type="caution">
    <text evidence="3">The sequence shown here is derived from an EMBL/GenBank/DDBJ whole genome shotgun (WGS) entry which is preliminary data.</text>
</comment>
<dbReference type="InterPro" id="IPR001638">
    <property type="entry name" value="Solute-binding_3/MltF_N"/>
</dbReference>
<keyword evidence="4" id="KW-1185">Reference proteome</keyword>
<evidence type="ECO:0000313" key="3">
    <source>
        <dbReference type="EMBL" id="TDQ82068.1"/>
    </source>
</evidence>
<reference evidence="3 4" key="1">
    <citation type="submission" date="2019-03" db="EMBL/GenBank/DDBJ databases">
        <title>Genomic Encyclopedia of Type Strains, Phase III (KMG-III): the genomes of soil and plant-associated and newly described type strains.</title>
        <authorList>
            <person name="Whitman W."/>
        </authorList>
    </citation>
    <scope>NUCLEOTIDE SEQUENCE [LARGE SCALE GENOMIC DNA]</scope>
    <source>
        <strain evidence="3 4">CGMCC 1.7660</strain>
    </source>
</reference>
<evidence type="ECO:0000256" key="1">
    <source>
        <dbReference type="ARBA" id="ARBA00022729"/>
    </source>
</evidence>
<dbReference type="PANTHER" id="PTHR35936:SF6">
    <property type="entry name" value="AMINO ACID ABC TRANSPORTER SUBSTRATE-BINDING PAAT FAMILY PROTEIN"/>
    <property type="match status" value="1"/>
</dbReference>
<sequence>MQWRGRWRQGLLLFILLFLPGPFSVAAADRAITIVAENDWFPYASDQDGQPVGMAVDLVRAAFAAAGAELELVIQPYARCLEGLELGRQAGCFNTIREPANEARFLFHAAPLFSARILIVAPADSTASGLGPLDLEGQAVAVTNGYTYDEPFQSSTRVDKDVASSDLAVLRLVALKRVPYGVIYEQVMAHLMSQHGGELAGNIKVVGVLSQPDLYVSFSRIHPDTPRAIAALDRGLALIRADGTYDEITRRWATQFNLVGGN</sequence>
<dbReference type="EMBL" id="SNYW01000008">
    <property type="protein sequence ID" value="TDQ82068.1"/>
    <property type="molecule type" value="Genomic_DNA"/>
</dbReference>
<feature type="domain" description="Solute-binding protein family 3/N-terminal" evidence="2">
    <location>
        <begin position="31"/>
        <end position="256"/>
    </location>
</feature>
<organism evidence="3 4">
    <name type="scientific">Dongia mobilis</name>
    <dbReference type="NCBI Taxonomy" id="578943"/>
    <lineage>
        <taxon>Bacteria</taxon>
        <taxon>Pseudomonadati</taxon>
        <taxon>Pseudomonadota</taxon>
        <taxon>Alphaproteobacteria</taxon>
        <taxon>Rhodospirillales</taxon>
        <taxon>Dongiaceae</taxon>
        <taxon>Dongia</taxon>
    </lineage>
</organism>
<dbReference type="Pfam" id="PF00497">
    <property type="entry name" value="SBP_bac_3"/>
    <property type="match status" value="1"/>
</dbReference>
<name>A0A4V3DEM2_9PROT</name>
<evidence type="ECO:0000259" key="2">
    <source>
        <dbReference type="SMART" id="SM00062"/>
    </source>
</evidence>
<proteinExistence type="predicted"/>
<dbReference type="SMART" id="SM00062">
    <property type="entry name" value="PBPb"/>
    <property type="match status" value="1"/>
</dbReference>
<gene>
    <name evidence="3" type="ORF">A8950_1888</name>
</gene>
<dbReference type="SUPFAM" id="SSF53850">
    <property type="entry name" value="Periplasmic binding protein-like II"/>
    <property type="match status" value="1"/>
</dbReference>
<accession>A0A4V3DEM2</accession>
<evidence type="ECO:0000313" key="4">
    <source>
        <dbReference type="Proteomes" id="UP000295783"/>
    </source>
</evidence>
<dbReference type="Gene3D" id="3.40.190.10">
    <property type="entry name" value="Periplasmic binding protein-like II"/>
    <property type="match status" value="2"/>
</dbReference>
<dbReference type="OrthoDB" id="9768183at2"/>
<dbReference type="PANTHER" id="PTHR35936">
    <property type="entry name" value="MEMBRANE-BOUND LYTIC MUREIN TRANSGLYCOSYLASE F"/>
    <property type="match status" value="1"/>
</dbReference>
<dbReference type="Proteomes" id="UP000295783">
    <property type="component" value="Unassembled WGS sequence"/>
</dbReference>